<dbReference type="Proteomes" id="UP000258927">
    <property type="component" value="Chromosome"/>
</dbReference>
<dbReference type="Pfam" id="PF09981">
    <property type="entry name" value="DUF2218"/>
    <property type="match status" value="1"/>
</dbReference>
<name>A0A2R4MHP5_9HYPH</name>
<keyword evidence="2" id="KW-1185">Reference proteome</keyword>
<accession>A0A2R4MHP5</accession>
<dbReference type="EMBL" id="CP021330">
    <property type="protein sequence ID" value="AVX05396.1"/>
    <property type="molecule type" value="Genomic_DNA"/>
</dbReference>
<dbReference type="AlphaFoldDB" id="A0A2R4MHP5"/>
<protein>
    <recommendedName>
        <fullName evidence="3">2,4-dihydroxyhept-2-ene-1,7-dioic acid aldolase</fullName>
    </recommendedName>
</protein>
<organism evidence="1 2">
    <name type="scientific">Maritalea myrionectae</name>
    <dbReference type="NCBI Taxonomy" id="454601"/>
    <lineage>
        <taxon>Bacteria</taxon>
        <taxon>Pseudomonadati</taxon>
        <taxon>Pseudomonadota</taxon>
        <taxon>Alphaproteobacteria</taxon>
        <taxon>Hyphomicrobiales</taxon>
        <taxon>Devosiaceae</taxon>
        <taxon>Maritalea</taxon>
    </lineage>
</organism>
<dbReference type="RefSeq" id="WP_027833735.1">
    <property type="nucleotide sequence ID" value="NZ_CP021330.1"/>
</dbReference>
<evidence type="ECO:0000313" key="2">
    <source>
        <dbReference type="Proteomes" id="UP000258927"/>
    </source>
</evidence>
<gene>
    <name evidence="1" type="ORF">MXMO3_02886</name>
</gene>
<dbReference type="PIRSF" id="PIRSF028291">
    <property type="entry name" value="UCP028291"/>
    <property type="match status" value="1"/>
</dbReference>
<dbReference type="InterPro" id="IPR014543">
    <property type="entry name" value="UCP028291"/>
</dbReference>
<dbReference type="STRING" id="1122213.GCA_000423365_00529"/>
<dbReference type="KEGG" id="mmyr:MXMO3_02886"/>
<reference evidence="1 2" key="1">
    <citation type="submission" date="2017-05" db="EMBL/GenBank/DDBJ databases">
        <title>Genome Analysis of Maritalea myrionectae HL2708#5.</title>
        <authorList>
            <consortium name="Cotde Inc.-PKNU"/>
            <person name="Jang D."/>
            <person name="Oh H.-M."/>
        </authorList>
    </citation>
    <scope>NUCLEOTIDE SEQUENCE [LARGE SCALE GENOMIC DNA]</scope>
    <source>
        <strain evidence="1 2">HL2708#5</strain>
    </source>
</reference>
<dbReference type="Gene3D" id="3.30.310.50">
    <property type="entry name" value="Alpha-D-phosphohexomutase, C-terminal domain"/>
    <property type="match status" value="1"/>
</dbReference>
<sequence>MQKSQAQFMTDKGPRYLGQLCKHFAHKIDADFDGNHGYANFPFGIAKMRADANQLEIAIEAEDEAALSRTKDVIESHLVRFAFRENLEKLEWRDAA</sequence>
<proteinExistence type="predicted"/>
<evidence type="ECO:0008006" key="3">
    <source>
        <dbReference type="Google" id="ProtNLM"/>
    </source>
</evidence>
<evidence type="ECO:0000313" key="1">
    <source>
        <dbReference type="EMBL" id="AVX05396.1"/>
    </source>
</evidence>